<evidence type="ECO:0000313" key="1">
    <source>
        <dbReference type="EMBL" id="CRH05629.1"/>
    </source>
</evidence>
<sequence>MKVKDEFINIHHLADGKSIPPLRTFYGKPDGLYPLFKDSKSIFVAVHNGSIVSLMRCHGIGTRRRSFTVFPRCSGYFVFFNNLDAHLSFLRERMDDFPEIYASFKEWISNAVEKAKSGKELREKVSYYQKQLDAQ</sequence>
<name>A0A1S7LHR3_MAGMO</name>
<proteinExistence type="predicted"/>
<accession>A0A1S7LHR3</accession>
<dbReference type="AlphaFoldDB" id="A0A1S7LHR3"/>
<protein>
    <submittedName>
        <fullName evidence="1">Uncharacterized protein</fullName>
    </submittedName>
</protein>
<reference evidence="1" key="1">
    <citation type="submission" date="2015-04" db="EMBL/GenBank/DDBJ databases">
        <authorList>
            <person name="Syromyatnikov M.Y."/>
            <person name="Popov V.N."/>
        </authorList>
    </citation>
    <scope>NUCLEOTIDE SEQUENCE</scope>
    <source>
        <strain evidence="1">MO-1</strain>
    </source>
</reference>
<organism evidence="1">
    <name type="scientific">Magnetococcus massalia (strain MO-1)</name>
    <dbReference type="NCBI Taxonomy" id="451514"/>
    <lineage>
        <taxon>Bacteria</taxon>
        <taxon>Pseudomonadati</taxon>
        <taxon>Pseudomonadota</taxon>
        <taxon>Magnetococcia</taxon>
        <taxon>Magnetococcales</taxon>
        <taxon>Magnetococcaceae</taxon>
        <taxon>Magnetococcus</taxon>
    </lineage>
</organism>
<dbReference type="EMBL" id="LO017727">
    <property type="protein sequence ID" value="CRH05629.1"/>
    <property type="molecule type" value="Genomic_DNA"/>
</dbReference>
<gene>
    <name evidence="1" type="ORF">MAGMO_1439</name>
</gene>